<name>A0A024QCL0_9BACI</name>
<organism evidence="2 3">
    <name type="scientific">Virgibacillus massiliensis</name>
    <dbReference type="NCBI Taxonomy" id="1462526"/>
    <lineage>
        <taxon>Bacteria</taxon>
        <taxon>Bacillati</taxon>
        <taxon>Bacillota</taxon>
        <taxon>Bacilli</taxon>
        <taxon>Bacillales</taxon>
        <taxon>Bacillaceae</taxon>
        <taxon>Virgibacillus</taxon>
    </lineage>
</organism>
<accession>A0A024QCL0</accession>
<feature type="transmembrane region" description="Helical" evidence="1">
    <location>
        <begin position="20"/>
        <end position="36"/>
    </location>
</feature>
<evidence type="ECO:0000313" key="3">
    <source>
        <dbReference type="Proteomes" id="UP000028875"/>
    </source>
</evidence>
<proteinExistence type="predicted"/>
<keyword evidence="1" id="KW-0812">Transmembrane</keyword>
<gene>
    <name evidence="2" type="ORF">BN990_02603</name>
</gene>
<reference evidence="2 3" key="1">
    <citation type="submission" date="2014-03" db="EMBL/GenBank/DDBJ databases">
        <authorList>
            <person name="Urmite Genomes U."/>
        </authorList>
    </citation>
    <scope>NUCLEOTIDE SEQUENCE [LARGE SCALE GENOMIC DNA]</scope>
    <source>
        <strain evidence="2 3">Vm-5</strain>
    </source>
</reference>
<dbReference type="OrthoDB" id="2706880at2"/>
<feature type="transmembrane region" description="Helical" evidence="1">
    <location>
        <begin position="80"/>
        <end position="103"/>
    </location>
</feature>
<evidence type="ECO:0000256" key="1">
    <source>
        <dbReference type="SAM" id="Phobius"/>
    </source>
</evidence>
<dbReference type="EMBL" id="CCDP010000001">
    <property type="protein sequence ID" value="CDQ40283.1"/>
    <property type="molecule type" value="Genomic_DNA"/>
</dbReference>
<sequence length="110" mass="12910">MMLTGLQMDGLVQAGAEKYWYILFLVIGTWIVYRFIRSYIRWSIRRRSMTLLSYIVICLLLFSIYFGISLLNGGLNDSFYYSFPLFLQSLAIFGVILICISGIKRWLLNR</sequence>
<comment type="caution">
    <text evidence="2">The sequence shown here is derived from an EMBL/GenBank/DDBJ whole genome shotgun (WGS) entry which is preliminary data.</text>
</comment>
<keyword evidence="3" id="KW-1185">Reference proteome</keyword>
<dbReference type="AlphaFoldDB" id="A0A024QCL0"/>
<feature type="transmembrane region" description="Helical" evidence="1">
    <location>
        <begin position="48"/>
        <end position="68"/>
    </location>
</feature>
<protein>
    <submittedName>
        <fullName evidence="2">Uncharacterized protein</fullName>
    </submittedName>
</protein>
<reference evidence="3" key="2">
    <citation type="submission" date="2014-05" db="EMBL/GenBank/DDBJ databases">
        <title>Draft genome sequence of Virgibacillus massiliensis Vm-5.</title>
        <authorList>
            <person name="Khelaifia S."/>
            <person name="Croce O."/>
            <person name="Lagier J.C."/>
            <person name="Raoult D."/>
        </authorList>
    </citation>
    <scope>NUCLEOTIDE SEQUENCE [LARGE SCALE GENOMIC DNA]</scope>
    <source>
        <strain evidence="3">Vm-5</strain>
    </source>
</reference>
<dbReference type="RefSeq" id="WP_021291746.1">
    <property type="nucleotide sequence ID" value="NZ_BNER01000004.1"/>
</dbReference>
<keyword evidence="1" id="KW-1133">Transmembrane helix</keyword>
<dbReference type="Proteomes" id="UP000028875">
    <property type="component" value="Unassembled WGS sequence"/>
</dbReference>
<keyword evidence="1" id="KW-0472">Membrane</keyword>
<evidence type="ECO:0000313" key="2">
    <source>
        <dbReference type="EMBL" id="CDQ40283.1"/>
    </source>
</evidence>